<name>A0ABP2BMU1_9HYPH</name>
<gene>
    <name evidence="1" type="ORF">AGR13a_Lc30100</name>
</gene>
<keyword evidence="2" id="KW-1185">Reference proteome</keyword>
<accession>A0ABP2BMU1</accession>
<evidence type="ECO:0000313" key="1">
    <source>
        <dbReference type="EMBL" id="CUX58290.1"/>
    </source>
</evidence>
<proteinExistence type="predicted"/>
<organism evidence="1 2">
    <name type="scientific">Agrobacterium genomosp. 13 str. CFBP 6927</name>
    <dbReference type="NCBI Taxonomy" id="1183428"/>
    <lineage>
        <taxon>Bacteria</taxon>
        <taxon>Pseudomonadati</taxon>
        <taxon>Pseudomonadota</taxon>
        <taxon>Alphaproteobacteria</taxon>
        <taxon>Hyphomicrobiales</taxon>
        <taxon>Rhizobiaceae</taxon>
        <taxon>Rhizobium/Agrobacterium group</taxon>
        <taxon>Agrobacterium</taxon>
        <taxon>Agrobacterium tumefaciens complex</taxon>
    </lineage>
</organism>
<protein>
    <submittedName>
        <fullName evidence="1">Uncharacterized protein</fullName>
    </submittedName>
</protein>
<sequence>MDQPIRMRRVKFFMSGTNTEHSPTCQALRHSSRVTDGEKQYYLSPSIWIKNAAIAEMLREQGTYLVLAQPDSLKPNKNYYNLHVTLSSKHQICRY</sequence>
<comment type="caution">
    <text evidence="1">The sequence shown here is derived from an EMBL/GenBank/DDBJ whole genome shotgun (WGS) entry which is preliminary data.</text>
</comment>
<dbReference type="EMBL" id="FBWH01000042">
    <property type="protein sequence ID" value="CUX58290.1"/>
    <property type="molecule type" value="Genomic_DNA"/>
</dbReference>
<evidence type="ECO:0000313" key="2">
    <source>
        <dbReference type="Proteomes" id="UP000191812"/>
    </source>
</evidence>
<dbReference type="Proteomes" id="UP000191812">
    <property type="component" value="Unassembled WGS sequence"/>
</dbReference>
<reference evidence="1 2" key="1">
    <citation type="submission" date="2016-01" db="EMBL/GenBank/DDBJ databases">
        <authorList>
            <person name="Regsiter A."/>
            <person name="william w."/>
        </authorList>
    </citation>
    <scope>NUCLEOTIDE SEQUENCE [LARGE SCALE GENOMIC DNA]</scope>
    <source>
        <strain evidence="1 2">CFBP 6927</strain>
    </source>
</reference>